<protein>
    <recommendedName>
        <fullName evidence="1">AMP-activated protein kinase glycogen-binding domain-containing protein</fullName>
    </recommendedName>
</protein>
<accession>A0A9X2MI69</accession>
<dbReference type="Proteomes" id="UP001142078">
    <property type="component" value="Unassembled WGS sequence"/>
</dbReference>
<dbReference type="SUPFAM" id="SSF81296">
    <property type="entry name" value="E set domains"/>
    <property type="match status" value="1"/>
</dbReference>
<evidence type="ECO:0000259" key="1">
    <source>
        <dbReference type="Pfam" id="PF16561"/>
    </source>
</evidence>
<dbReference type="OrthoDB" id="1715880at2"/>
<dbReference type="Pfam" id="PF16561">
    <property type="entry name" value="AMPK1_CBM"/>
    <property type="match status" value="1"/>
</dbReference>
<sequence length="227" mass="26935">MKTNFEYEENEYITIDTISVIGEFNNYDSERGLMRKENNKWIFDCDLPPGEHKYKFLINGELKLNDPTANIYFPDDNEELWSVIIINDQGQRLYNNTQYTVHMDKYNINSILNEEVVTNKKNFNVLLDKKVVTRFEFINVTGLHTVTTAWYTPKKELFQITENNLFTPPGENKPIKMWFWMDLEDKTRQYPCGVWTMKLFIDGEFILEDKFTLSETSSYSSQGEITY</sequence>
<name>A0A9X2MI69_9FIRM</name>
<gene>
    <name evidence="2" type="ORF">NSA23_05340</name>
</gene>
<evidence type="ECO:0000313" key="2">
    <source>
        <dbReference type="EMBL" id="MCR2043540.1"/>
    </source>
</evidence>
<dbReference type="InterPro" id="IPR013783">
    <property type="entry name" value="Ig-like_fold"/>
</dbReference>
<organism evidence="2 3">
    <name type="scientific">Anaerosalibacter massiliensis</name>
    <dbReference type="NCBI Taxonomy" id="1347392"/>
    <lineage>
        <taxon>Bacteria</taxon>
        <taxon>Bacillati</taxon>
        <taxon>Bacillota</taxon>
        <taxon>Tissierellia</taxon>
        <taxon>Tissierellales</taxon>
        <taxon>Sporanaerobacteraceae</taxon>
        <taxon>Anaerosalibacter</taxon>
    </lineage>
</organism>
<dbReference type="RefSeq" id="WP_042678827.1">
    <property type="nucleotide sequence ID" value="NZ_CABKTM010000008.1"/>
</dbReference>
<keyword evidence="3" id="KW-1185">Reference proteome</keyword>
<dbReference type="EMBL" id="JANJZL010000003">
    <property type="protein sequence ID" value="MCR2043540.1"/>
    <property type="molecule type" value="Genomic_DNA"/>
</dbReference>
<feature type="domain" description="AMP-activated protein kinase glycogen-binding" evidence="1">
    <location>
        <begin position="17"/>
        <end position="86"/>
    </location>
</feature>
<dbReference type="AlphaFoldDB" id="A0A9X2MI69"/>
<evidence type="ECO:0000313" key="3">
    <source>
        <dbReference type="Proteomes" id="UP001142078"/>
    </source>
</evidence>
<dbReference type="Gene3D" id="2.60.40.10">
    <property type="entry name" value="Immunoglobulins"/>
    <property type="match status" value="1"/>
</dbReference>
<comment type="caution">
    <text evidence="2">The sequence shown here is derived from an EMBL/GenBank/DDBJ whole genome shotgun (WGS) entry which is preliminary data.</text>
</comment>
<dbReference type="InterPro" id="IPR014756">
    <property type="entry name" value="Ig_E-set"/>
</dbReference>
<reference evidence="2" key="1">
    <citation type="submission" date="2022-07" db="EMBL/GenBank/DDBJ databases">
        <title>Enhanced cultured diversity of the mouse gut microbiota enables custom-made synthetic communities.</title>
        <authorList>
            <person name="Afrizal A."/>
        </authorList>
    </citation>
    <scope>NUCLEOTIDE SEQUENCE</scope>
    <source>
        <strain evidence="2">DSM 29482</strain>
    </source>
</reference>
<proteinExistence type="predicted"/>
<dbReference type="InterPro" id="IPR032640">
    <property type="entry name" value="AMPK1_CBM"/>
</dbReference>